<accession>A0ABX6I087</accession>
<proteinExistence type="predicted"/>
<reference evidence="1 2" key="1">
    <citation type="submission" date="2019-07" db="EMBL/GenBank/DDBJ databases">
        <authorList>
            <person name="Yu W.S."/>
            <person name="Cheong H.-M."/>
            <person name="Choi Y."/>
            <person name="Hwang K.J."/>
            <person name="Jung K."/>
            <person name="Lee S."/>
            <person name="Choi C."/>
        </authorList>
    </citation>
    <scope>NUCLEOTIDE SEQUENCE [LARGE SCALE GENOMIC DNA]</scope>
    <source>
        <strain evidence="1 2">NCCP 15909</strain>
    </source>
</reference>
<dbReference type="RefSeq" id="WP_124878439.1">
    <property type="nucleotide sequence ID" value="NZ_CP093424.1"/>
</dbReference>
<dbReference type="Proteomes" id="UP000464796">
    <property type="component" value="Chromosome"/>
</dbReference>
<name>A0ABX6I087_9BACI</name>
<gene>
    <name evidence="1" type="ORF">FPL01_04300</name>
</gene>
<sequence length="43" mass="5335">MHIFLYISYSLHGKAYRNVQRRLHLQPSLYVLQIEFTLFNFYN</sequence>
<evidence type="ECO:0000313" key="1">
    <source>
        <dbReference type="EMBL" id="QHH88151.1"/>
    </source>
</evidence>
<keyword evidence="2" id="KW-1185">Reference proteome</keyword>
<dbReference type="EMBL" id="CP041979">
    <property type="protein sequence ID" value="QHH88151.1"/>
    <property type="molecule type" value="Genomic_DNA"/>
</dbReference>
<evidence type="ECO:0000313" key="2">
    <source>
        <dbReference type="Proteomes" id="UP000464796"/>
    </source>
</evidence>
<organism evidence="1 2">
    <name type="scientific">Bacillus pacificus</name>
    <dbReference type="NCBI Taxonomy" id="2026187"/>
    <lineage>
        <taxon>Bacteria</taxon>
        <taxon>Bacillati</taxon>
        <taxon>Bacillota</taxon>
        <taxon>Bacilli</taxon>
        <taxon>Bacillales</taxon>
        <taxon>Bacillaceae</taxon>
        <taxon>Bacillus</taxon>
        <taxon>Bacillus cereus group</taxon>
    </lineage>
</organism>
<protein>
    <submittedName>
        <fullName evidence="1">Uncharacterized protein</fullName>
    </submittedName>
</protein>